<dbReference type="AlphaFoldDB" id="A0A9P9H1H0"/>
<name>A0A9P9H1H0_FUSSL</name>
<protein>
    <submittedName>
        <fullName evidence="2">Uncharacterized protein</fullName>
    </submittedName>
</protein>
<evidence type="ECO:0000313" key="3">
    <source>
        <dbReference type="Proteomes" id="UP000736672"/>
    </source>
</evidence>
<dbReference type="EMBL" id="JAGTJS010000013">
    <property type="protein sequence ID" value="KAH7249400.1"/>
    <property type="molecule type" value="Genomic_DNA"/>
</dbReference>
<evidence type="ECO:0000256" key="1">
    <source>
        <dbReference type="SAM" id="MobiDB-lite"/>
    </source>
</evidence>
<proteinExistence type="predicted"/>
<comment type="caution">
    <text evidence="2">The sequence shown here is derived from an EMBL/GenBank/DDBJ whole genome shotgun (WGS) entry which is preliminary data.</text>
</comment>
<dbReference type="Proteomes" id="UP000736672">
    <property type="component" value="Unassembled WGS sequence"/>
</dbReference>
<evidence type="ECO:0000313" key="2">
    <source>
        <dbReference type="EMBL" id="KAH7249400.1"/>
    </source>
</evidence>
<feature type="compositionally biased region" description="Low complexity" evidence="1">
    <location>
        <begin position="13"/>
        <end position="26"/>
    </location>
</feature>
<reference evidence="2" key="1">
    <citation type="journal article" date="2021" name="Nat. Commun.">
        <title>Genetic determinants of endophytism in the Arabidopsis root mycobiome.</title>
        <authorList>
            <person name="Mesny F."/>
            <person name="Miyauchi S."/>
            <person name="Thiergart T."/>
            <person name="Pickel B."/>
            <person name="Atanasova L."/>
            <person name="Karlsson M."/>
            <person name="Huettel B."/>
            <person name="Barry K.W."/>
            <person name="Haridas S."/>
            <person name="Chen C."/>
            <person name="Bauer D."/>
            <person name="Andreopoulos W."/>
            <person name="Pangilinan J."/>
            <person name="LaButti K."/>
            <person name="Riley R."/>
            <person name="Lipzen A."/>
            <person name="Clum A."/>
            <person name="Drula E."/>
            <person name="Henrissat B."/>
            <person name="Kohler A."/>
            <person name="Grigoriev I.V."/>
            <person name="Martin F.M."/>
            <person name="Hacquard S."/>
        </authorList>
    </citation>
    <scope>NUCLEOTIDE SEQUENCE</scope>
    <source>
        <strain evidence="2">FSSC 5 MPI-SDFR-AT-0091</strain>
    </source>
</reference>
<accession>A0A9P9H1H0</accession>
<feature type="region of interest" description="Disordered" evidence="1">
    <location>
        <begin position="1"/>
        <end position="27"/>
    </location>
</feature>
<keyword evidence="3" id="KW-1185">Reference proteome</keyword>
<organism evidence="2 3">
    <name type="scientific">Fusarium solani</name>
    <name type="common">Filamentous fungus</name>
    <dbReference type="NCBI Taxonomy" id="169388"/>
    <lineage>
        <taxon>Eukaryota</taxon>
        <taxon>Fungi</taxon>
        <taxon>Dikarya</taxon>
        <taxon>Ascomycota</taxon>
        <taxon>Pezizomycotina</taxon>
        <taxon>Sordariomycetes</taxon>
        <taxon>Hypocreomycetidae</taxon>
        <taxon>Hypocreales</taxon>
        <taxon>Nectriaceae</taxon>
        <taxon>Fusarium</taxon>
        <taxon>Fusarium solani species complex</taxon>
    </lineage>
</organism>
<sequence length="205" mass="22328">MEALQMAYSAKDPGSQPSPSSNTSTTCQLAKPVSPACVCEAIPTTSLTLTPNLFGGQSSHDAFSPPLSSFLSISHIIHSTLFHRDGDWDSHAPAKMTGPLHAHIYAGTRPSTTRVPSLHALTRQGMKLTDLLKSSIAVSWPNVQCRTQYPRPRCCRTAIEAPIRRSVMLMPSRPCRACLSHLPLLDLHGPKASTSCLRLEKMQPY</sequence>
<gene>
    <name evidence="2" type="ORF">B0J15DRAFT_56035</name>
</gene>